<feature type="region of interest" description="Disordered" evidence="10">
    <location>
        <begin position="345"/>
        <end position="427"/>
    </location>
</feature>
<dbReference type="GO" id="GO:0046872">
    <property type="term" value="F:metal ion binding"/>
    <property type="evidence" value="ECO:0007669"/>
    <property type="project" value="UniProtKB-KW"/>
</dbReference>
<dbReference type="PANTHER" id="PTHR46213">
    <property type="entry name" value="TRANSCRIPTIONAL ACTIVATOR DEMETER"/>
    <property type="match status" value="1"/>
</dbReference>
<keyword evidence="12" id="KW-1185">Reference proteome</keyword>
<dbReference type="CDD" id="cd00056">
    <property type="entry name" value="ENDO3c"/>
    <property type="match status" value="1"/>
</dbReference>
<name>A0A8B9AIR3_PHODC</name>
<reference evidence="13" key="2">
    <citation type="submission" date="2025-08" db="UniProtKB">
        <authorList>
            <consortium name="RefSeq"/>
        </authorList>
    </citation>
    <scope>IDENTIFICATION</scope>
    <source>
        <tissue evidence="13">Young leaves</tissue>
    </source>
</reference>
<feature type="region of interest" description="Disordered" evidence="10">
    <location>
        <begin position="1505"/>
        <end position="1538"/>
    </location>
</feature>
<dbReference type="InterPro" id="IPR028924">
    <property type="entry name" value="Perm-CXXC"/>
</dbReference>
<accession>A0A8B9AIR3</accession>
<feature type="region of interest" description="Disordered" evidence="10">
    <location>
        <begin position="823"/>
        <end position="900"/>
    </location>
</feature>
<keyword evidence="8" id="KW-0238">DNA-binding</keyword>
<proteinExistence type="inferred from homology"/>
<dbReference type="RefSeq" id="XP_038986611.1">
    <property type="nucleotide sequence ID" value="XM_039130683.1"/>
</dbReference>
<comment type="subcellular location">
    <subcellularLocation>
        <location evidence="2">Nucleus</location>
    </subcellularLocation>
</comment>
<dbReference type="GO" id="GO:0006284">
    <property type="term" value="P:base-excision repair"/>
    <property type="evidence" value="ECO:0007669"/>
    <property type="project" value="InterPro"/>
</dbReference>
<feature type="compositionally biased region" description="Basic residues" evidence="10">
    <location>
        <begin position="409"/>
        <end position="418"/>
    </location>
</feature>
<keyword evidence="5" id="KW-0479">Metal-binding</keyword>
<organism evidence="12 13">
    <name type="scientific">Phoenix dactylifera</name>
    <name type="common">Date palm</name>
    <dbReference type="NCBI Taxonomy" id="42345"/>
    <lineage>
        <taxon>Eukaryota</taxon>
        <taxon>Viridiplantae</taxon>
        <taxon>Streptophyta</taxon>
        <taxon>Embryophyta</taxon>
        <taxon>Tracheophyta</taxon>
        <taxon>Spermatophyta</taxon>
        <taxon>Magnoliopsida</taxon>
        <taxon>Liliopsida</taxon>
        <taxon>Arecaceae</taxon>
        <taxon>Coryphoideae</taxon>
        <taxon>Phoeniceae</taxon>
        <taxon>Phoenix</taxon>
    </lineage>
</organism>
<evidence type="ECO:0000259" key="11">
    <source>
        <dbReference type="SMART" id="SM00478"/>
    </source>
</evidence>
<dbReference type="InterPro" id="IPR028925">
    <property type="entry name" value="RRM_DME"/>
</dbReference>
<evidence type="ECO:0000256" key="10">
    <source>
        <dbReference type="SAM" id="MobiDB-lite"/>
    </source>
</evidence>
<feature type="compositionally biased region" description="Polar residues" evidence="10">
    <location>
        <begin position="324"/>
        <end position="333"/>
    </location>
</feature>
<keyword evidence="4" id="KW-0004">4Fe-4S</keyword>
<dbReference type="PANTHER" id="PTHR46213:SF13">
    <property type="entry name" value="DEMETER-LIKE PROTEIN 2-RELATED"/>
    <property type="match status" value="1"/>
</dbReference>
<evidence type="ECO:0000256" key="4">
    <source>
        <dbReference type="ARBA" id="ARBA00022485"/>
    </source>
</evidence>
<gene>
    <name evidence="13" type="primary">LOC103717691</name>
</gene>
<feature type="compositionally biased region" description="Polar residues" evidence="10">
    <location>
        <begin position="860"/>
        <end position="879"/>
    </location>
</feature>
<dbReference type="Gene3D" id="1.10.1670.10">
    <property type="entry name" value="Helix-hairpin-Helix base-excision DNA repair enzymes (C-terminal)"/>
    <property type="match status" value="1"/>
</dbReference>
<protein>
    <submittedName>
        <fullName evidence="13">Protein ROS1A isoform X1</fullName>
    </submittedName>
</protein>
<dbReference type="GeneID" id="103717691"/>
<evidence type="ECO:0000313" key="13">
    <source>
        <dbReference type="RefSeq" id="XP_038986611.1"/>
    </source>
</evidence>
<comment type="cofactor">
    <cofactor evidence="1">
        <name>[4Fe-4S] cluster</name>
        <dbReference type="ChEBI" id="CHEBI:49883"/>
    </cofactor>
</comment>
<dbReference type="SMART" id="SM00525">
    <property type="entry name" value="FES"/>
    <property type="match status" value="1"/>
</dbReference>
<evidence type="ECO:0000256" key="3">
    <source>
        <dbReference type="ARBA" id="ARBA00005646"/>
    </source>
</evidence>
<keyword evidence="9" id="KW-0539">Nucleus</keyword>
<keyword evidence="6" id="KW-0408">Iron</keyword>
<dbReference type="InterPro" id="IPR023170">
    <property type="entry name" value="HhH_base_excis_C"/>
</dbReference>
<dbReference type="GO" id="GO:0005634">
    <property type="term" value="C:nucleus"/>
    <property type="evidence" value="ECO:0007669"/>
    <property type="project" value="UniProtKB-SubCell"/>
</dbReference>
<feature type="compositionally biased region" description="Polar residues" evidence="10">
    <location>
        <begin position="1514"/>
        <end position="1524"/>
    </location>
</feature>
<feature type="compositionally biased region" description="Basic residues" evidence="10">
    <location>
        <begin position="823"/>
        <end position="832"/>
    </location>
</feature>
<feature type="region of interest" description="Disordered" evidence="10">
    <location>
        <begin position="1345"/>
        <end position="1364"/>
    </location>
</feature>
<feature type="region of interest" description="Disordered" evidence="10">
    <location>
        <begin position="784"/>
        <end position="804"/>
    </location>
</feature>
<feature type="compositionally biased region" description="Low complexity" evidence="10">
    <location>
        <begin position="2074"/>
        <end position="2084"/>
    </location>
</feature>
<dbReference type="InterPro" id="IPR044811">
    <property type="entry name" value="DME/ROS1"/>
</dbReference>
<sequence length="2116" mass="236475">MPSPSDAAVASKLASFTPLMFAQISSSQELSVPPNQLLLNGKASSNPVLYNGSDRPALKPQYGYPVSVLPNLDSLPEKTVSMSINGSQELSVPPNQFSLNGKMSQNPVIYNDRYPASVLPNLSSFPENTINMDASKVMPSTPMIVEKKKTSQDRLPREVIDLVNETVNKEDMQEIGKWQPLVGKQAELCFSQPVVSYTSEHLVPSQIASFQQTVDRGVVHEENANWQSPTQKQIPCFLKPRVKSSPVPAVPSQTGFSLEPTVPSSLEHVMTSHTISSLQQRVVKEDMQDKEVQKWQPPVQNQMELCFLKSVGTSSSEPKLPSQVAPSHQKQSEVNAIISSEEAPAQELDAQKHSERENQGIDLNKKPQQKPKRKKHRPKVIREARTPKPVTPKPRTPKRAKNKEENPSGKRKYVRKSRVQNSMDNPTGALGEIAHLVNISRTKSVRRCLNFDSEDLQARDGCVGSASAFTCNAKSQAQEKCVAGPTMTSSTESTVHSQGPEAVLGNSQMGTPFDLNSSTNQMPNQHANLAENPTPLLQPCRREMMGTNEMLDGYRIMPENRTISPRPSKRDLIRESPHELARKNEYLNISANHERSQETGQSKPDSHKKISDVIMKRTKRDLNYVDNPQFSASINFTHANNGMDWVSECHDKGRNNPYFSENCKKRRIENEQSGQNRFTSSASSMTHMPLNNWRINQVMPNNSEVFIFADAQRLIALDKQQASECMLSFDRSESNIRSTASVQAHNLTFVSATMDCNYSSTPVRYSSMDCPHITTPVKQTGHICADYNQPSSPGKPLGGNDSQESEICELQPSMEAIVVKTNMKMKPKKHTKKQQDHPVNPKSSKTNRISLQDHEVATYDSESSPGTKSAQPTAPASGNSRKKNSFLQPSHIHDCQSSSNFNESVNGSGILGAVVPHGNPLDDIIQKLKCLNINRGRDGATTQAQNALIPYDGRGGVIVPYEGLLNLARKRRSRAKVDLDSETNRVWKLLMGKEGRDDGTDMDKEKWWEEERRVFCGRVDSFIARMHLVQGDRRFSQWKGSVVDSVVGVFLTQNVSDHLSSSAFMALAAKFPLKSRANNWRSDAEKMNTSEEQQERCINASENATKWQENMLCKESYDRDSVLIIGEKERASGNESYGSNKGGATADYSKGKCWNAHQRELEHGHESSDSRRGIPAIVKGNTSFAELKEKRLVEDVAPSQNSVISSQYYSEYQIQTADLNGSSSLSNFEAEELVIGSMCNGMDSSTSFTELLQIAELGSHGNERILSTDSLKRLARLDVDKRKTVLDRSEKLEGACPSVHTSDSYFHKSECDFMGASCAPFMLYNFNNFTNSGLVGMHNAKIVRRESRSHQSSTASGITNTNNFNSDCGPSANNAIEAISQKLTITSETVPAVNSYAQISKQLVQPLTSLETADCIGKCSNNNAPRERTGASLGKSVFHECLSLQDESIQNLQQKEKEANFEVENTQNAEKVLLCQKQNSRNQQTSPELQNNQRKALEVAEGVESNFKNENHNSQKVSSDTENNGIKAKKKKVESEKKKTYDWDSLRKEAYNKGANQERSHETMDSLDWEAVKCADVNEISETIRERGMNNMLAERIKEFLIRLVRDHGSINLEWLRDVKPEKAKDYLLSIRGLGLKSVECVRLLTLHHLAFPVDTNVGRICVRLGWVPIQPLPESLQLHLLELYPILETIQKYLWPRLCKLDQRTLYELHYQMITFGKVFCTKSKPNCNACPMRGECKHFASAFASARLALPGLEEKSLVSSTIPVASENGCTPAYNLEPLPQLEGSTFSQERTIFNNCEPIIEEPATPEAECLETEESAIEDAFFEEPDEIPTIKLNLEEFAQNLQNYMHANNMDIQDGDMSKALVAITPEAASIPMPRLKNVSRLRTEHQVYELPDSHPLLEGLDTREPDDPCFYLLAIWTPGETAQSTEPPKAFCNSQETGKLCDRKTCFACNSIREAQAQTVRGTLLIPCRTAMRGSFPLNGTYFQVNEVFADHDTSRNPIDVPREWIWSLPRRTVYCGTSIPTIFRGLTTEEIQQCFWRGFVCVRGFDRKTRAPKPLYARLHLPASKAPKNRRAAAAAAKEDEQPHAEKQPTIDDLKHGHLRQNVSMAPL</sequence>
<evidence type="ECO:0000256" key="6">
    <source>
        <dbReference type="ARBA" id="ARBA00023004"/>
    </source>
</evidence>
<dbReference type="Pfam" id="PF15629">
    <property type="entry name" value="Perm-CXXC"/>
    <property type="match status" value="1"/>
</dbReference>
<dbReference type="Pfam" id="PF15628">
    <property type="entry name" value="RRM_DME"/>
    <property type="match status" value="1"/>
</dbReference>
<reference evidence="12" key="1">
    <citation type="journal article" date="2019" name="Nat. Commun.">
        <title>Genome-wide association mapping of date palm fruit traits.</title>
        <authorList>
            <person name="Hazzouri K.M."/>
            <person name="Gros-Balthazard M."/>
            <person name="Flowers J.M."/>
            <person name="Copetti D."/>
            <person name="Lemansour A."/>
            <person name="Lebrun M."/>
            <person name="Masmoudi K."/>
            <person name="Ferrand S."/>
            <person name="Dhar M.I."/>
            <person name="Fresquez Z.A."/>
            <person name="Rosas U."/>
            <person name="Zhang J."/>
            <person name="Talag J."/>
            <person name="Lee S."/>
            <person name="Kudrna D."/>
            <person name="Powell R.F."/>
            <person name="Leitch I.J."/>
            <person name="Krueger R.R."/>
            <person name="Wing R.A."/>
            <person name="Amiri K.M.A."/>
            <person name="Purugganan M.D."/>
        </authorList>
    </citation>
    <scope>NUCLEOTIDE SEQUENCE [LARGE SCALE GENOMIC DNA]</scope>
    <source>
        <strain evidence="12">cv. Khalas</strain>
    </source>
</reference>
<feature type="compositionally biased region" description="Basic residues" evidence="10">
    <location>
        <begin position="367"/>
        <end position="379"/>
    </location>
</feature>
<dbReference type="GO" id="GO:0003677">
    <property type="term" value="F:DNA binding"/>
    <property type="evidence" value="ECO:0007669"/>
    <property type="project" value="UniProtKB-KW"/>
</dbReference>
<dbReference type="GO" id="GO:0051747">
    <property type="term" value="F:cytosine C-5 DNA demethylase activity"/>
    <property type="evidence" value="ECO:0007669"/>
    <property type="project" value="UniProtKB-ARBA"/>
</dbReference>
<feature type="compositionally biased region" description="Polar residues" evidence="10">
    <location>
        <begin position="841"/>
        <end position="850"/>
    </location>
</feature>
<evidence type="ECO:0000256" key="7">
    <source>
        <dbReference type="ARBA" id="ARBA00023014"/>
    </source>
</evidence>
<keyword evidence="7" id="KW-0411">Iron-sulfur</keyword>
<dbReference type="SUPFAM" id="SSF48150">
    <property type="entry name" value="DNA-glycosylase"/>
    <property type="match status" value="1"/>
</dbReference>
<evidence type="ECO:0000313" key="12">
    <source>
        <dbReference type="Proteomes" id="UP000228380"/>
    </source>
</evidence>
<feature type="compositionally biased region" description="Basic and acidic residues" evidence="10">
    <location>
        <begin position="349"/>
        <end position="365"/>
    </location>
</feature>
<dbReference type="GO" id="GO:0141166">
    <property type="term" value="P:chromosomal 5-methylcytosine DNA demethylation pathway"/>
    <property type="evidence" value="ECO:0007669"/>
    <property type="project" value="InterPro"/>
</dbReference>
<dbReference type="InterPro" id="IPR011257">
    <property type="entry name" value="DNA_glycosylase"/>
</dbReference>
<evidence type="ECO:0000256" key="5">
    <source>
        <dbReference type="ARBA" id="ARBA00022723"/>
    </source>
</evidence>
<evidence type="ECO:0000256" key="9">
    <source>
        <dbReference type="ARBA" id="ARBA00023242"/>
    </source>
</evidence>
<evidence type="ECO:0000256" key="2">
    <source>
        <dbReference type="ARBA" id="ARBA00004123"/>
    </source>
</evidence>
<comment type="similarity">
    <text evidence="3">Belongs to the DNA glycosylase family. DEMETER subfamily.</text>
</comment>
<evidence type="ECO:0000256" key="8">
    <source>
        <dbReference type="ARBA" id="ARBA00023125"/>
    </source>
</evidence>
<feature type="compositionally biased region" description="Polar residues" evidence="10">
    <location>
        <begin position="1350"/>
        <end position="1364"/>
    </location>
</feature>
<feature type="compositionally biased region" description="Basic and acidic residues" evidence="10">
    <location>
        <begin position="2085"/>
        <end position="2104"/>
    </location>
</feature>
<dbReference type="GO" id="GO:0051539">
    <property type="term" value="F:4 iron, 4 sulfur cluster binding"/>
    <property type="evidence" value="ECO:0007669"/>
    <property type="project" value="UniProtKB-KW"/>
</dbReference>
<feature type="region of interest" description="Disordered" evidence="10">
    <location>
        <begin position="2074"/>
        <end position="2106"/>
    </location>
</feature>
<feature type="region of interest" description="Disordered" evidence="10">
    <location>
        <begin position="312"/>
        <end position="333"/>
    </location>
</feature>
<dbReference type="SMART" id="SM00478">
    <property type="entry name" value="ENDO3c"/>
    <property type="match status" value="1"/>
</dbReference>
<dbReference type="InterPro" id="IPR003651">
    <property type="entry name" value="Endonuclease3_FeS-loop_motif"/>
</dbReference>
<dbReference type="Proteomes" id="UP000228380">
    <property type="component" value="Chromosome 10"/>
</dbReference>
<dbReference type="KEGG" id="pda:103717691"/>
<feature type="domain" description="HhH-GPD" evidence="11">
    <location>
        <begin position="1555"/>
        <end position="1700"/>
    </location>
</feature>
<evidence type="ECO:0000256" key="1">
    <source>
        <dbReference type="ARBA" id="ARBA00001966"/>
    </source>
</evidence>
<dbReference type="GO" id="GO:0019104">
    <property type="term" value="F:DNA N-glycosylase activity"/>
    <property type="evidence" value="ECO:0007669"/>
    <property type="project" value="InterPro"/>
</dbReference>
<dbReference type="InterPro" id="IPR003265">
    <property type="entry name" value="HhH-GPD_domain"/>
</dbReference>
<dbReference type="FunFam" id="1.10.1670.10:FF:000004">
    <property type="entry name" value="DNA glycosylase/AP lyase ROS1"/>
    <property type="match status" value="1"/>
</dbReference>
<dbReference type="OrthoDB" id="5607at2759"/>